<evidence type="ECO:0000313" key="3">
    <source>
        <dbReference type="Proteomes" id="UP000245880"/>
    </source>
</evidence>
<reference evidence="2 3" key="1">
    <citation type="submission" date="2018-03" db="EMBL/GenBank/DDBJ databases">
        <title>Genomic Encyclopedia of Archaeal and Bacterial Type Strains, Phase II (KMG-II): from individual species to whole genera.</title>
        <authorList>
            <person name="Goeker M."/>
        </authorList>
    </citation>
    <scope>NUCLEOTIDE SEQUENCE [LARGE SCALE GENOMIC DNA]</scope>
    <source>
        <strain evidence="2 3">DSM 100346</strain>
    </source>
</reference>
<feature type="transmembrane region" description="Helical" evidence="1">
    <location>
        <begin position="42"/>
        <end position="60"/>
    </location>
</feature>
<evidence type="ECO:0008006" key="4">
    <source>
        <dbReference type="Google" id="ProtNLM"/>
    </source>
</evidence>
<feature type="transmembrane region" description="Helical" evidence="1">
    <location>
        <begin position="262"/>
        <end position="279"/>
    </location>
</feature>
<dbReference type="AlphaFoldDB" id="A0A316AQB5"/>
<feature type="transmembrane region" description="Helical" evidence="1">
    <location>
        <begin position="299"/>
        <end position="317"/>
    </location>
</feature>
<organism evidence="2 3">
    <name type="scientific">Dyadobacter jejuensis</name>
    <dbReference type="NCBI Taxonomy" id="1082580"/>
    <lineage>
        <taxon>Bacteria</taxon>
        <taxon>Pseudomonadati</taxon>
        <taxon>Bacteroidota</taxon>
        <taxon>Cytophagia</taxon>
        <taxon>Cytophagales</taxon>
        <taxon>Spirosomataceae</taxon>
        <taxon>Dyadobacter</taxon>
    </lineage>
</organism>
<feature type="transmembrane region" description="Helical" evidence="1">
    <location>
        <begin position="199"/>
        <end position="219"/>
    </location>
</feature>
<keyword evidence="1" id="KW-1133">Transmembrane helix</keyword>
<evidence type="ECO:0000313" key="2">
    <source>
        <dbReference type="EMBL" id="PWJ59923.1"/>
    </source>
</evidence>
<sequence length="319" mass="36008">MDISTVFMYLGFTLSAYSVVGNDTIQTLGTFLSSNERKKWWVLWLFAASILTVTLLYGYCTSAGDVSYGRLEKYKLPDPFDWYYILPPLILMVLTRTGIPVSTSFMILTFFNNKNLTDMVVKSVMGYAVAFGAAIALYFAISKSLEKKFIENPITERESQIWNTLQWCSTGFLWSQWLIQDFANIYVYLPRSLGPWELFASLTVILIMLAFIIASKGGAIQSIVRTKTNTVDIRAATLIDFSYGIILFIFKEMNNVPMSTTWVFIGILAGREIALNFVLRRNSARKAMFIGLGKDLIKVLIGLVVSIALVFLVKYVATM</sequence>
<dbReference type="RefSeq" id="WP_170120655.1">
    <property type="nucleotide sequence ID" value="NZ_QGDT01000001.1"/>
</dbReference>
<proteinExistence type="predicted"/>
<dbReference type="EMBL" id="QGDT01000001">
    <property type="protein sequence ID" value="PWJ59923.1"/>
    <property type="molecule type" value="Genomic_DNA"/>
</dbReference>
<protein>
    <recommendedName>
        <fullName evidence="4">Phosphate/sulfate permease</fullName>
    </recommendedName>
</protein>
<gene>
    <name evidence="2" type="ORF">CLV98_10198</name>
</gene>
<keyword evidence="1" id="KW-0472">Membrane</keyword>
<keyword evidence="3" id="KW-1185">Reference proteome</keyword>
<feature type="transmembrane region" description="Helical" evidence="1">
    <location>
        <begin position="119"/>
        <end position="141"/>
    </location>
</feature>
<feature type="transmembrane region" description="Helical" evidence="1">
    <location>
        <begin position="231"/>
        <end position="250"/>
    </location>
</feature>
<name>A0A316AQB5_9BACT</name>
<dbReference type="Proteomes" id="UP000245880">
    <property type="component" value="Unassembled WGS sequence"/>
</dbReference>
<evidence type="ECO:0000256" key="1">
    <source>
        <dbReference type="SAM" id="Phobius"/>
    </source>
</evidence>
<keyword evidence="1" id="KW-0812">Transmembrane</keyword>
<accession>A0A316AQB5</accession>
<comment type="caution">
    <text evidence="2">The sequence shown here is derived from an EMBL/GenBank/DDBJ whole genome shotgun (WGS) entry which is preliminary data.</text>
</comment>